<reference evidence="14 15" key="1">
    <citation type="submission" date="2019-01" db="EMBL/GenBank/DDBJ databases">
        <authorList>
            <person name="Li J."/>
        </authorList>
    </citation>
    <scope>NUCLEOTIDE SEQUENCE [LARGE SCALE GENOMIC DNA]</scope>
    <source>
        <strain evidence="14 15">CGMCC 4.7180</strain>
    </source>
</reference>
<dbReference type="Gene3D" id="2.30.30.90">
    <property type="match status" value="1"/>
</dbReference>
<keyword evidence="11" id="KW-0464">Manganese</keyword>
<keyword evidence="4" id="KW-0963">Cytoplasm</keyword>
<dbReference type="InterPro" id="IPR008988">
    <property type="entry name" value="Transcriptional_repressor_C"/>
</dbReference>
<dbReference type="PANTHER" id="PTHR33238">
    <property type="entry name" value="IRON (METAL) DEPENDENT REPRESSOR, DTXR FAMILY"/>
    <property type="match status" value="1"/>
</dbReference>
<dbReference type="Pfam" id="PF01325">
    <property type="entry name" value="Fe_dep_repress"/>
    <property type="match status" value="1"/>
</dbReference>
<dbReference type="InterPro" id="IPR022689">
    <property type="entry name" value="Iron_dep_repressor"/>
</dbReference>
<dbReference type="Proteomes" id="UP000292881">
    <property type="component" value="Unassembled WGS sequence"/>
</dbReference>
<evidence type="ECO:0000256" key="9">
    <source>
        <dbReference type="ARBA" id="ARBA00023159"/>
    </source>
</evidence>
<dbReference type="InterPro" id="IPR036421">
    <property type="entry name" value="Fe_dep_repressor_sf"/>
</dbReference>
<dbReference type="GO" id="GO:0003700">
    <property type="term" value="F:DNA-binding transcription factor activity"/>
    <property type="evidence" value="ECO:0007669"/>
    <property type="project" value="InterPro"/>
</dbReference>
<dbReference type="InterPro" id="IPR036390">
    <property type="entry name" value="WH_DNA-bd_sf"/>
</dbReference>
<evidence type="ECO:0000313" key="14">
    <source>
        <dbReference type="EMBL" id="RXZ46016.1"/>
    </source>
</evidence>
<dbReference type="SMART" id="SM00529">
    <property type="entry name" value="HTH_DTXR"/>
    <property type="match status" value="1"/>
</dbReference>
<evidence type="ECO:0000256" key="3">
    <source>
        <dbReference type="ARBA" id="ARBA00011738"/>
    </source>
</evidence>
<evidence type="ECO:0000256" key="1">
    <source>
        <dbReference type="ARBA" id="ARBA00004496"/>
    </source>
</evidence>
<dbReference type="AlphaFoldDB" id="A0A4Q2JHP5"/>
<evidence type="ECO:0000256" key="2">
    <source>
        <dbReference type="ARBA" id="ARBA00007871"/>
    </source>
</evidence>
<dbReference type="EMBL" id="SDPL01000261">
    <property type="protein sequence ID" value="RXZ46016.1"/>
    <property type="molecule type" value="Genomic_DNA"/>
</dbReference>
<gene>
    <name evidence="14" type="ORF">ESO86_12125</name>
</gene>
<comment type="caution">
    <text evidence="14">The sequence shown here is derived from an EMBL/GenBank/DDBJ whole genome shotgun (WGS) entry which is preliminary data.</text>
</comment>
<dbReference type="InterPro" id="IPR022687">
    <property type="entry name" value="HTH_DTXR"/>
</dbReference>
<evidence type="ECO:0000259" key="13">
    <source>
        <dbReference type="PROSITE" id="PS50944"/>
    </source>
</evidence>
<evidence type="ECO:0000256" key="10">
    <source>
        <dbReference type="ARBA" id="ARBA00023163"/>
    </source>
</evidence>
<dbReference type="SUPFAM" id="SSF50037">
    <property type="entry name" value="C-terminal domain of transcriptional repressors"/>
    <property type="match status" value="1"/>
</dbReference>
<keyword evidence="9" id="KW-0010">Activator</keyword>
<dbReference type="InterPro" id="IPR038157">
    <property type="entry name" value="FeoA_core_dom"/>
</dbReference>
<dbReference type="Pfam" id="PF02742">
    <property type="entry name" value="Fe_dep_repr_C"/>
    <property type="match status" value="1"/>
</dbReference>
<dbReference type="SMART" id="SM00899">
    <property type="entry name" value="FeoA"/>
    <property type="match status" value="1"/>
</dbReference>
<keyword evidence="7" id="KW-0805">Transcription regulation</keyword>
<dbReference type="Gene3D" id="1.10.60.10">
    <property type="entry name" value="Iron dependent repressor, metal binding and dimerisation domain"/>
    <property type="match status" value="1"/>
</dbReference>
<evidence type="ECO:0000256" key="12">
    <source>
        <dbReference type="ARBA" id="ARBA00032593"/>
    </source>
</evidence>
<keyword evidence="8" id="KW-0238">DNA-binding</keyword>
<comment type="similarity">
    <text evidence="2">Belongs to the DtxR/MntR family.</text>
</comment>
<dbReference type="InterPro" id="IPR050536">
    <property type="entry name" value="DtxR_MntR_Metal-Reg"/>
</dbReference>
<evidence type="ECO:0000256" key="8">
    <source>
        <dbReference type="ARBA" id="ARBA00023125"/>
    </source>
</evidence>
<evidence type="ECO:0000256" key="6">
    <source>
        <dbReference type="ARBA" id="ARBA00023004"/>
    </source>
</evidence>
<dbReference type="GO" id="GO:0046914">
    <property type="term" value="F:transition metal ion binding"/>
    <property type="evidence" value="ECO:0007669"/>
    <property type="project" value="InterPro"/>
</dbReference>
<dbReference type="GO" id="GO:0045892">
    <property type="term" value="P:negative regulation of DNA-templated transcription"/>
    <property type="evidence" value="ECO:0007669"/>
    <property type="project" value="TreeGrafter"/>
</dbReference>
<dbReference type="FunFam" id="1.10.60.10:FF:000004">
    <property type="entry name" value="DtxR family transcriptional regulator"/>
    <property type="match status" value="1"/>
</dbReference>
<evidence type="ECO:0000313" key="15">
    <source>
        <dbReference type="Proteomes" id="UP000292881"/>
    </source>
</evidence>
<comment type="subunit">
    <text evidence="3">Homodimer.</text>
</comment>
<dbReference type="GO" id="GO:0003677">
    <property type="term" value="F:DNA binding"/>
    <property type="evidence" value="ECO:0007669"/>
    <property type="project" value="UniProtKB-KW"/>
</dbReference>
<dbReference type="InterPro" id="IPR007167">
    <property type="entry name" value="Fe-transptr_FeoA-like"/>
</dbReference>
<dbReference type="SUPFAM" id="SSF46785">
    <property type="entry name" value="Winged helix' DNA-binding domain"/>
    <property type="match status" value="1"/>
</dbReference>
<keyword evidence="5" id="KW-0678">Repressor</keyword>
<dbReference type="PANTHER" id="PTHR33238:SF11">
    <property type="entry name" value="TRANSCRIPTIONAL REGULATOR MNTR"/>
    <property type="match status" value="1"/>
</dbReference>
<keyword evidence="10" id="KW-0804">Transcription</keyword>
<dbReference type="RefSeq" id="WP_129235257.1">
    <property type="nucleotide sequence ID" value="NZ_SDPL01000261.1"/>
</dbReference>
<name>A0A4Q2JHP5_9MICO</name>
<dbReference type="InterPro" id="IPR001367">
    <property type="entry name" value="Fe_dep_repressor"/>
</dbReference>
<sequence>MPATSSPAVEDYLKTIYGHTEWQPEAITPSGLAAALGVAPSSVTEMVKKMAAQGLVQHVPYGAIRLTDDGRARALAVVRRHRLIETWLVREMGYAWDEVHDEAEVLEHAVSDRLLEAIDDRLGRPERDPHGDAIPRADGTLVSEPSVRLDEATAGHVGRVIRISDRDPAVLRELETAGVGPGSELRVTDASEPAAVAVALDGADHAIPRTAAAGIWITA</sequence>
<dbReference type="Gene3D" id="1.10.10.10">
    <property type="entry name" value="Winged helix-like DNA-binding domain superfamily/Winged helix DNA-binding domain"/>
    <property type="match status" value="1"/>
</dbReference>
<comment type="subcellular location">
    <subcellularLocation>
        <location evidence="1">Cytoplasm</location>
    </subcellularLocation>
</comment>
<dbReference type="GO" id="GO:0005737">
    <property type="term" value="C:cytoplasm"/>
    <property type="evidence" value="ECO:0007669"/>
    <property type="project" value="UniProtKB-SubCell"/>
</dbReference>
<proteinExistence type="inferred from homology"/>
<organism evidence="14 15">
    <name type="scientific">Agromyces binzhouensis</name>
    <dbReference type="NCBI Taxonomy" id="1817495"/>
    <lineage>
        <taxon>Bacteria</taxon>
        <taxon>Bacillati</taxon>
        <taxon>Actinomycetota</taxon>
        <taxon>Actinomycetes</taxon>
        <taxon>Micrococcales</taxon>
        <taxon>Microbacteriaceae</taxon>
        <taxon>Agromyces</taxon>
    </lineage>
</organism>
<keyword evidence="15" id="KW-1185">Reference proteome</keyword>
<dbReference type="GO" id="GO:0046983">
    <property type="term" value="F:protein dimerization activity"/>
    <property type="evidence" value="ECO:0007669"/>
    <property type="project" value="InterPro"/>
</dbReference>
<protein>
    <recommendedName>
        <fullName evidence="12">Manganese transport regulator</fullName>
    </recommendedName>
</protein>
<dbReference type="PROSITE" id="PS50944">
    <property type="entry name" value="HTH_DTXR"/>
    <property type="match status" value="1"/>
</dbReference>
<keyword evidence="6" id="KW-0408">Iron</keyword>
<evidence type="ECO:0000256" key="7">
    <source>
        <dbReference type="ARBA" id="ARBA00023015"/>
    </source>
</evidence>
<dbReference type="SUPFAM" id="SSF47979">
    <property type="entry name" value="Iron-dependent repressor protein, dimerization domain"/>
    <property type="match status" value="1"/>
</dbReference>
<evidence type="ECO:0000256" key="4">
    <source>
        <dbReference type="ARBA" id="ARBA00022490"/>
    </source>
</evidence>
<dbReference type="InterPro" id="IPR036388">
    <property type="entry name" value="WH-like_DNA-bd_sf"/>
</dbReference>
<evidence type="ECO:0000256" key="11">
    <source>
        <dbReference type="ARBA" id="ARBA00023211"/>
    </source>
</evidence>
<dbReference type="Pfam" id="PF04023">
    <property type="entry name" value="FeoA"/>
    <property type="match status" value="1"/>
</dbReference>
<feature type="domain" description="HTH dtxR-type" evidence="13">
    <location>
        <begin position="1"/>
        <end position="67"/>
    </location>
</feature>
<dbReference type="OrthoDB" id="9791355at2"/>
<evidence type="ECO:0000256" key="5">
    <source>
        <dbReference type="ARBA" id="ARBA00022491"/>
    </source>
</evidence>
<accession>A0A4Q2JHP5</accession>